<feature type="transmembrane region" description="Helical" evidence="9">
    <location>
        <begin position="47"/>
        <end position="66"/>
    </location>
</feature>
<proteinExistence type="predicted"/>
<evidence type="ECO:0000256" key="9">
    <source>
        <dbReference type="SAM" id="Phobius"/>
    </source>
</evidence>
<sequence>MMLTFDRDFEAREENRRRASLPFSIERDPSRYGLSDILDLLRRHFKFILLVIAAGTLLSVVITFSLTKIYTASSMLVFDRNDTRPYESVLELQKLERDKSAMETEMDIVRSREFLGFVVDDLKLQEDPYFNPRLAAALAEGESSWLPGWAAFGGSNSEDAKGREDMRGRLVADGAQRDRAITHLFSSVSAGRTGDSLAMTIYVRHESPTQAAEIANGVASNYVIWTSKLKEAAAKNTLNYLRSQASALAATIARKEREMAEFTTRSDLTFDPSNDVLRARVDQLNEQFTLARVEEAGAWAKFNEAKQLLATSVDAAGRVLTSTLLSDLRSQGGQLIRTRAQLTAKYGRNHPLVLDADAEIASNRRLIDEEVGRIVKELENDAKITTVRVRKFQLEVGQLQKQMQDRNLDEIRRRELERDLLTEQKRYDEIALRLGSFDPEQEEVKATARILSFAEVPREPSFPKPSLIIPVGAVASLLLAAMGAIAFDALDDRIRTSRAVEEITRRPNLLSIPDVKDMLKPGEGPYQHMLASPHSPFARSMRSLCLSWRALDLGTDKKVVMFCSAAAGEGKTTCALGMAAMATLNGLRAIILDIDAKPSGAAGILGISVKHPTLGMFLDGTMDLESLIAVAPEYPFLRVINTRLGLHDHEKLFEELRRRFDLIIVDAPGIDRDDDAIWLSPQVDAAMLVVAIDRTSQRDLEDAVERFGVSRAPIVGSILNFSADRAAGADVSLVGRVRSLKADAHGKFQSLTARFARNGIRRD</sequence>
<evidence type="ECO:0000256" key="7">
    <source>
        <dbReference type="ARBA" id="ARBA00023136"/>
    </source>
</evidence>
<keyword evidence="2" id="KW-1003">Cell membrane</keyword>
<evidence type="ECO:0000256" key="2">
    <source>
        <dbReference type="ARBA" id="ARBA00022475"/>
    </source>
</evidence>
<gene>
    <name evidence="11" type="ORF">PYH38_001033</name>
</gene>
<dbReference type="InterPro" id="IPR050445">
    <property type="entry name" value="Bact_polysacc_biosynth/exp"/>
</dbReference>
<keyword evidence="12" id="KW-1185">Reference proteome</keyword>
<evidence type="ECO:0000313" key="12">
    <source>
        <dbReference type="Proteomes" id="UP001235547"/>
    </source>
</evidence>
<protein>
    <submittedName>
        <fullName evidence="11">Polysaccharide biosynthesis tyrosine autokinase</fullName>
    </submittedName>
</protein>
<organism evidence="11 12">
    <name type="scientific">Sinorhizobium numidicum</name>
    <dbReference type="NCBI Taxonomy" id="680248"/>
    <lineage>
        <taxon>Bacteria</taxon>
        <taxon>Pseudomonadati</taxon>
        <taxon>Pseudomonadota</taxon>
        <taxon>Alphaproteobacteria</taxon>
        <taxon>Hyphomicrobiales</taxon>
        <taxon>Rhizobiaceae</taxon>
        <taxon>Sinorhizobium/Ensifer group</taxon>
        <taxon>Sinorhizobium</taxon>
    </lineage>
</organism>
<evidence type="ECO:0000313" key="11">
    <source>
        <dbReference type="EMBL" id="WEX81596.1"/>
    </source>
</evidence>
<dbReference type="RefSeq" id="WP_280732351.1">
    <property type="nucleotide sequence ID" value="NZ_CP120367.1"/>
</dbReference>
<dbReference type="EMBL" id="CP120370">
    <property type="protein sequence ID" value="WEX81596.1"/>
    <property type="molecule type" value="Genomic_DNA"/>
</dbReference>
<name>A0ABY8CXC5_9HYPH</name>
<dbReference type="CDD" id="cd05387">
    <property type="entry name" value="BY-kinase"/>
    <property type="match status" value="1"/>
</dbReference>
<evidence type="ECO:0000256" key="1">
    <source>
        <dbReference type="ARBA" id="ARBA00004651"/>
    </source>
</evidence>
<keyword evidence="5" id="KW-0067">ATP-binding</keyword>
<evidence type="ECO:0000256" key="8">
    <source>
        <dbReference type="SAM" id="Coils"/>
    </source>
</evidence>
<dbReference type="Gene3D" id="3.40.50.300">
    <property type="entry name" value="P-loop containing nucleotide triphosphate hydrolases"/>
    <property type="match status" value="1"/>
</dbReference>
<keyword evidence="6 9" id="KW-1133">Transmembrane helix</keyword>
<feature type="coiled-coil region" evidence="8">
    <location>
        <begin position="375"/>
        <end position="433"/>
    </location>
</feature>
<evidence type="ECO:0000259" key="10">
    <source>
        <dbReference type="Pfam" id="PF02706"/>
    </source>
</evidence>
<keyword evidence="4" id="KW-0547">Nucleotide-binding</keyword>
<dbReference type="PANTHER" id="PTHR32309">
    <property type="entry name" value="TYROSINE-PROTEIN KINASE"/>
    <property type="match status" value="1"/>
</dbReference>
<keyword evidence="3 9" id="KW-0812">Transmembrane</keyword>
<dbReference type="InterPro" id="IPR003856">
    <property type="entry name" value="LPS_length_determ_N"/>
</dbReference>
<comment type="subcellular location">
    <subcellularLocation>
        <location evidence="1">Cell membrane</location>
        <topology evidence="1">Multi-pass membrane protein</topology>
    </subcellularLocation>
</comment>
<dbReference type="InterPro" id="IPR005702">
    <property type="entry name" value="Wzc-like_C"/>
</dbReference>
<dbReference type="Proteomes" id="UP001235547">
    <property type="component" value="Chromosome 2"/>
</dbReference>
<dbReference type="InterPro" id="IPR027417">
    <property type="entry name" value="P-loop_NTPase"/>
</dbReference>
<reference evidence="11 12" key="1">
    <citation type="submission" date="2023-03" db="EMBL/GenBank/DDBJ databases">
        <authorList>
            <person name="Kaur S."/>
            <person name="Espinosa-Saiz D."/>
            <person name="Velazquez E."/>
            <person name="Menendez E."/>
            <person name="diCenzo G.C."/>
        </authorList>
    </citation>
    <scope>NUCLEOTIDE SEQUENCE [LARGE SCALE GENOMIC DNA]</scope>
    <source>
        <strain evidence="11 12">LMG 27395</strain>
    </source>
</reference>
<feature type="domain" description="Polysaccharide chain length determinant N-terminal" evidence="10">
    <location>
        <begin position="34"/>
        <end position="122"/>
    </location>
</feature>
<evidence type="ECO:0000256" key="6">
    <source>
        <dbReference type="ARBA" id="ARBA00022989"/>
    </source>
</evidence>
<keyword evidence="8" id="KW-0175">Coiled coil</keyword>
<dbReference type="PANTHER" id="PTHR32309:SF13">
    <property type="entry name" value="FERRIC ENTEROBACTIN TRANSPORT PROTEIN FEPE"/>
    <property type="match status" value="1"/>
</dbReference>
<evidence type="ECO:0000256" key="4">
    <source>
        <dbReference type="ARBA" id="ARBA00022741"/>
    </source>
</evidence>
<accession>A0ABY8CXC5</accession>
<keyword evidence="7 9" id="KW-0472">Membrane</keyword>
<evidence type="ECO:0000256" key="5">
    <source>
        <dbReference type="ARBA" id="ARBA00022840"/>
    </source>
</evidence>
<dbReference type="Pfam" id="PF02706">
    <property type="entry name" value="Wzz"/>
    <property type="match status" value="1"/>
</dbReference>
<evidence type="ECO:0000256" key="3">
    <source>
        <dbReference type="ARBA" id="ARBA00022692"/>
    </source>
</evidence>
<dbReference type="SUPFAM" id="SSF52540">
    <property type="entry name" value="P-loop containing nucleoside triphosphate hydrolases"/>
    <property type="match status" value="1"/>
</dbReference>